<dbReference type="EC" id="3.1.4.46" evidence="2"/>
<reference evidence="9" key="1">
    <citation type="submission" date="2021-01" db="EMBL/GenBank/DDBJ databases">
        <authorList>
            <person name="Corre E."/>
            <person name="Pelletier E."/>
            <person name="Niang G."/>
            <person name="Scheremetjew M."/>
            <person name="Finn R."/>
            <person name="Kale V."/>
            <person name="Holt S."/>
            <person name="Cochrane G."/>
            <person name="Meng A."/>
            <person name="Brown T."/>
            <person name="Cohen L."/>
        </authorList>
    </citation>
    <scope>NUCLEOTIDE SEQUENCE</scope>
    <source>
        <strain evidence="9">CCMP147</strain>
    </source>
</reference>
<protein>
    <recommendedName>
        <fullName evidence="2">glycerophosphodiester phosphodiesterase</fullName>
        <ecNumber evidence="2">3.1.4.46</ecNumber>
    </recommendedName>
</protein>
<evidence type="ECO:0000256" key="2">
    <source>
        <dbReference type="ARBA" id="ARBA00012247"/>
    </source>
</evidence>
<comment type="similarity">
    <text evidence="1">Belongs to the glycerophosphoryl diester phosphodiesterase family.</text>
</comment>
<evidence type="ECO:0000256" key="4">
    <source>
        <dbReference type="ARBA" id="ARBA00022798"/>
    </source>
</evidence>
<dbReference type="GO" id="GO:0008889">
    <property type="term" value="F:glycerophosphodiester phosphodiesterase activity"/>
    <property type="evidence" value="ECO:0007669"/>
    <property type="project" value="UniProtKB-EC"/>
</dbReference>
<keyword evidence="3" id="KW-0732">Signal</keyword>
<dbReference type="Gene3D" id="3.20.20.190">
    <property type="entry name" value="Phosphatidylinositol (PI) phosphodiesterase"/>
    <property type="match status" value="1"/>
</dbReference>
<dbReference type="PANTHER" id="PTHR43620">
    <property type="entry name" value="GLYCEROPHOSPHORYL DIESTER PHOSPHODIESTERASE"/>
    <property type="match status" value="1"/>
</dbReference>
<sequence>MDQMQLCYDISPLGRIPHLPPLVIGHRGAAYNLPEHTLESYQLAYELGANYVEPDFVPTKDGRLVAVHSIDLNITTNVASVFQNRSRTIVRHGLPWTGYFSFDFTLDEIKSLRVRQGIEDGSRSEEFDWLFSIPTIQEIASLIYDWNTNTRLRLGRTRPYEAVGMYAELKKPKLIQRVTGMVMEELFVKELQSVPSKVWDMLFPQSICNVNSTIEQAALPPLVVHCFERNPLRSLRTKFLADEEGLFSGRSAPPLVLLLSRVRCSVFRAWNSVHKYADGVNPDMACLLDSTVFNGVGTYKKGTAFMREAHKRNMFVHAWTERAELEYVVDSFPNAKAELTALFCDLGVDGVFAENVDIAVRAANGCGHQKLSAPVHSTKSKKHGSRFGAQVVHIGIFVFAFIVGRWTQRSFWVCCKSEKNESSSECSHLSTGTSSAKSYRSTECGAEASGVS</sequence>
<keyword evidence="4" id="KW-0319">Glycerol metabolism</keyword>
<evidence type="ECO:0000256" key="7">
    <source>
        <dbReference type="SAM" id="MobiDB-lite"/>
    </source>
</evidence>
<dbReference type="SUPFAM" id="SSF51695">
    <property type="entry name" value="PLC-like phosphodiesterases"/>
    <property type="match status" value="1"/>
</dbReference>
<feature type="region of interest" description="Disordered" evidence="7">
    <location>
        <begin position="423"/>
        <end position="452"/>
    </location>
</feature>
<keyword evidence="5" id="KW-0378">Hydrolase</keyword>
<organism evidence="9">
    <name type="scientific">Pseudictyota dubia</name>
    <dbReference type="NCBI Taxonomy" id="2749911"/>
    <lineage>
        <taxon>Eukaryota</taxon>
        <taxon>Sar</taxon>
        <taxon>Stramenopiles</taxon>
        <taxon>Ochrophyta</taxon>
        <taxon>Bacillariophyta</taxon>
        <taxon>Mediophyceae</taxon>
        <taxon>Biddulphiophycidae</taxon>
        <taxon>Eupodiscales</taxon>
        <taxon>Odontellaceae</taxon>
        <taxon>Pseudictyota</taxon>
    </lineage>
</organism>
<feature type="domain" description="GP-PDE" evidence="8">
    <location>
        <begin position="21"/>
        <end position="363"/>
    </location>
</feature>
<evidence type="ECO:0000256" key="5">
    <source>
        <dbReference type="ARBA" id="ARBA00022801"/>
    </source>
</evidence>
<proteinExistence type="inferred from homology"/>
<dbReference type="PROSITE" id="PS51704">
    <property type="entry name" value="GP_PDE"/>
    <property type="match status" value="1"/>
</dbReference>
<comment type="catalytic activity">
    <reaction evidence="6">
        <text>a sn-glycero-3-phosphodiester + H2O = an alcohol + sn-glycerol 3-phosphate + H(+)</text>
        <dbReference type="Rhea" id="RHEA:12969"/>
        <dbReference type="ChEBI" id="CHEBI:15377"/>
        <dbReference type="ChEBI" id="CHEBI:15378"/>
        <dbReference type="ChEBI" id="CHEBI:30879"/>
        <dbReference type="ChEBI" id="CHEBI:57597"/>
        <dbReference type="ChEBI" id="CHEBI:83408"/>
        <dbReference type="EC" id="3.1.4.46"/>
    </reaction>
</comment>
<dbReference type="PANTHER" id="PTHR43620:SF7">
    <property type="entry name" value="GLYCEROPHOSPHODIESTER PHOSPHODIESTERASE GDPD5-RELATED"/>
    <property type="match status" value="1"/>
</dbReference>
<dbReference type="InterPro" id="IPR017946">
    <property type="entry name" value="PLC-like_Pdiesterase_TIM-brl"/>
</dbReference>
<dbReference type="GO" id="GO:0006629">
    <property type="term" value="P:lipid metabolic process"/>
    <property type="evidence" value="ECO:0007669"/>
    <property type="project" value="InterPro"/>
</dbReference>
<evidence type="ECO:0000256" key="1">
    <source>
        <dbReference type="ARBA" id="ARBA00007277"/>
    </source>
</evidence>
<evidence type="ECO:0000259" key="8">
    <source>
        <dbReference type="PROSITE" id="PS51704"/>
    </source>
</evidence>
<dbReference type="GO" id="GO:0006071">
    <property type="term" value="P:glycerol metabolic process"/>
    <property type="evidence" value="ECO:0007669"/>
    <property type="project" value="UniProtKB-KW"/>
</dbReference>
<evidence type="ECO:0000313" key="9">
    <source>
        <dbReference type="EMBL" id="CAD8316023.1"/>
    </source>
</evidence>
<gene>
    <name evidence="9" type="ORF">TDUB1175_LOCUS14816</name>
</gene>
<accession>A0A7R9ZC41</accession>
<dbReference type="EMBL" id="HBED01029602">
    <property type="protein sequence ID" value="CAD8316023.1"/>
    <property type="molecule type" value="Transcribed_RNA"/>
</dbReference>
<name>A0A7R9ZC41_9STRA</name>
<evidence type="ECO:0000256" key="3">
    <source>
        <dbReference type="ARBA" id="ARBA00022729"/>
    </source>
</evidence>
<dbReference type="Pfam" id="PF03009">
    <property type="entry name" value="GDPD"/>
    <property type="match status" value="2"/>
</dbReference>
<evidence type="ECO:0000256" key="6">
    <source>
        <dbReference type="ARBA" id="ARBA00047512"/>
    </source>
</evidence>
<feature type="compositionally biased region" description="Polar residues" evidence="7">
    <location>
        <begin position="428"/>
        <end position="441"/>
    </location>
</feature>
<dbReference type="AlphaFoldDB" id="A0A7R9ZC41"/>
<dbReference type="InterPro" id="IPR030395">
    <property type="entry name" value="GP_PDE_dom"/>
</dbReference>